<organism evidence="3 4">
    <name type="scientific">Larkinella arboricola</name>
    <dbReference type="NCBI Taxonomy" id="643671"/>
    <lineage>
        <taxon>Bacteria</taxon>
        <taxon>Pseudomonadati</taxon>
        <taxon>Bacteroidota</taxon>
        <taxon>Cytophagia</taxon>
        <taxon>Cytophagales</taxon>
        <taxon>Spirosomataceae</taxon>
        <taxon>Larkinella</taxon>
    </lineage>
</organism>
<dbReference type="Pfam" id="PF00144">
    <property type="entry name" value="Beta-lactamase"/>
    <property type="match status" value="1"/>
</dbReference>
<dbReference type="PANTHER" id="PTHR46825:SF9">
    <property type="entry name" value="BETA-LACTAMASE-RELATED DOMAIN-CONTAINING PROTEIN"/>
    <property type="match status" value="1"/>
</dbReference>
<evidence type="ECO:0000313" key="3">
    <source>
        <dbReference type="EMBL" id="RAK02080.1"/>
    </source>
</evidence>
<dbReference type="PANTHER" id="PTHR46825">
    <property type="entry name" value="D-ALANYL-D-ALANINE-CARBOXYPEPTIDASE/ENDOPEPTIDASE AMPH"/>
    <property type="match status" value="1"/>
</dbReference>
<dbReference type="Gene3D" id="3.40.710.10">
    <property type="entry name" value="DD-peptidase/beta-lactamase superfamily"/>
    <property type="match status" value="1"/>
</dbReference>
<reference evidence="3 4" key="1">
    <citation type="submission" date="2018-06" db="EMBL/GenBank/DDBJ databases">
        <title>Genomic Encyclopedia of Archaeal and Bacterial Type Strains, Phase II (KMG-II): from individual species to whole genera.</title>
        <authorList>
            <person name="Goeker M."/>
        </authorList>
    </citation>
    <scope>NUCLEOTIDE SEQUENCE [LARGE SCALE GENOMIC DNA]</scope>
    <source>
        <strain evidence="3 4">DSM 21851</strain>
    </source>
</reference>
<gene>
    <name evidence="3" type="ORF">LX87_00194</name>
</gene>
<dbReference type="InterPro" id="IPR001466">
    <property type="entry name" value="Beta-lactam-related"/>
</dbReference>
<feature type="signal peptide" evidence="1">
    <location>
        <begin position="1"/>
        <end position="27"/>
    </location>
</feature>
<accession>A0A327X4P9</accession>
<evidence type="ECO:0000259" key="2">
    <source>
        <dbReference type="Pfam" id="PF00144"/>
    </source>
</evidence>
<name>A0A327X4P9_LARAB</name>
<dbReference type="Proteomes" id="UP000248790">
    <property type="component" value="Unassembled WGS sequence"/>
</dbReference>
<protein>
    <submittedName>
        <fullName evidence="3">CubicO group peptidase (Beta-lactamase class C family)</fullName>
    </submittedName>
</protein>
<keyword evidence="1" id="KW-0732">Signal</keyword>
<comment type="caution">
    <text evidence="3">The sequence shown here is derived from an EMBL/GenBank/DDBJ whole genome shotgun (WGS) entry which is preliminary data.</text>
</comment>
<proteinExistence type="predicted"/>
<evidence type="ECO:0000256" key="1">
    <source>
        <dbReference type="SAM" id="SignalP"/>
    </source>
</evidence>
<dbReference type="OrthoDB" id="912546at2"/>
<sequence>MFSNKVHRSTVIGLLMLLAWITNSCQKDPENPAPDQPVTWFDSFGKMLDDSLKPKKIGYAYVILEGAEVRASGSGGLKSRTNEAEGEKAFTLDTKLHVASISKTITAMAFLHLAAQKGIKITDKIAPYLPPAWVKGQNINQITFRDLMTHESGLIGLANTCTNGAYSENIWWGLQQLVQKGIRASNRGKYCYQNANFSLFRILIPAILGYSFTGDDQMDDEQTQQRYMAYVQQNVFEKVGITSAVADQPPGDPTYAYTYPSGLESGWNAGDFTNTVGAYGWHLTPRETGKLFATVFSTTDQRILTTAWKDTLLTNGLALFSGIMPDGSIRYHDGWWYLRLAQYQGVRTVWIQFPDNVTAVLFVNALHGTRGYFPSDDGNDIVPYLTRAYTLARAAKTGRKTVGTLTLEHPEPH</sequence>
<dbReference type="EMBL" id="QLMC01000001">
    <property type="protein sequence ID" value="RAK02080.1"/>
    <property type="molecule type" value="Genomic_DNA"/>
</dbReference>
<dbReference type="InterPro" id="IPR012338">
    <property type="entry name" value="Beta-lactam/transpept-like"/>
</dbReference>
<evidence type="ECO:0000313" key="4">
    <source>
        <dbReference type="Proteomes" id="UP000248790"/>
    </source>
</evidence>
<feature type="chain" id="PRO_5016254028" evidence="1">
    <location>
        <begin position="28"/>
        <end position="413"/>
    </location>
</feature>
<dbReference type="SUPFAM" id="SSF56601">
    <property type="entry name" value="beta-lactamase/transpeptidase-like"/>
    <property type="match status" value="1"/>
</dbReference>
<dbReference type="InterPro" id="IPR050491">
    <property type="entry name" value="AmpC-like"/>
</dbReference>
<feature type="domain" description="Beta-lactamase-related" evidence="2">
    <location>
        <begin position="57"/>
        <end position="368"/>
    </location>
</feature>
<dbReference type="RefSeq" id="WP_111627431.1">
    <property type="nucleotide sequence ID" value="NZ_QLMC01000001.1"/>
</dbReference>
<keyword evidence="4" id="KW-1185">Reference proteome</keyword>
<dbReference type="AlphaFoldDB" id="A0A327X4P9"/>